<protein>
    <submittedName>
        <fullName evidence="10">Chain length determinant protein EpsF</fullName>
    </submittedName>
</protein>
<dbReference type="PANTHER" id="PTHR32309:SF13">
    <property type="entry name" value="FERRIC ENTEROBACTIN TRANSPORT PROTEIN FEPE"/>
    <property type="match status" value="1"/>
</dbReference>
<keyword evidence="6" id="KW-0175">Coiled coil</keyword>
<evidence type="ECO:0000256" key="6">
    <source>
        <dbReference type="SAM" id="Coils"/>
    </source>
</evidence>
<dbReference type="RefSeq" id="WP_097281363.1">
    <property type="nucleotide sequence ID" value="NZ_OCNJ01000014.1"/>
</dbReference>
<feature type="coiled-coil region" evidence="6">
    <location>
        <begin position="302"/>
        <end position="389"/>
    </location>
</feature>
<evidence type="ECO:0000256" key="2">
    <source>
        <dbReference type="ARBA" id="ARBA00022475"/>
    </source>
</evidence>
<feature type="domain" description="Polysaccharide chain length determinant N-terminal" evidence="9">
    <location>
        <begin position="2"/>
        <end position="88"/>
    </location>
</feature>
<evidence type="ECO:0000313" key="11">
    <source>
        <dbReference type="Proteomes" id="UP000219621"/>
    </source>
</evidence>
<evidence type="ECO:0000256" key="8">
    <source>
        <dbReference type="SAM" id="Phobius"/>
    </source>
</evidence>
<evidence type="ECO:0000256" key="1">
    <source>
        <dbReference type="ARBA" id="ARBA00004651"/>
    </source>
</evidence>
<dbReference type="EMBL" id="OCNJ01000014">
    <property type="protein sequence ID" value="SOE00775.1"/>
    <property type="molecule type" value="Genomic_DNA"/>
</dbReference>
<proteinExistence type="predicted"/>
<name>A0A286GZ14_9PROT</name>
<keyword evidence="11" id="KW-1185">Reference proteome</keyword>
<dbReference type="PANTHER" id="PTHR32309">
    <property type="entry name" value="TYROSINE-PROTEIN KINASE"/>
    <property type="match status" value="1"/>
</dbReference>
<reference evidence="10 11" key="1">
    <citation type="submission" date="2017-09" db="EMBL/GenBank/DDBJ databases">
        <authorList>
            <person name="Ehlers B."/>
            <person name="Leendertz F.H."/>
        </authorList>
    </citation>
    <scope>NUCLEOTIDE SEQUENCE [LARGE SCALE GENOMIC DNA]</scope>
    <source>
        <strain evidence="10 11">USBA 140</strain>
    </source>
</reference>
<feature type="transmembrane region" description="Helical" evidence="8">
    <location>
        <begin position="415"/>
        <end position="436"/>
    </location>
</feature>
<keyword evidence="3 8" id="KW-0812">Transmembrane</keyword>
<keyword evidence="4 8" id="KW-1133">Transmembrane helix</keyword>
<keyword evidence="5 8" id="KW-0472">Membrane</keyword>
<dbReference type="InterPro" id="IPR050445">
    <property type="entry name" value="Bact_polysacc_biosynth/exp"/>
</dbReference>
<keyword evidence="2" id="KW-1003">Cell membrane</keyword>
<dbReference type="InterPro" id="IPR003856">
    <property type="entry name" value="LPS_length_determ_N"/>
</dbReference>
<feature type="region of interest" description="Disordered" evidence="7">
    <location>
        <begin position="236"/>
        <end position="255"/>
    </location>
</feature>
<evidence type="ECO:0000259" key="9">
    <source>
        <dbReference type="Pfam" id="PF02706"/>
    </source>
</evidence>
<dbReference type="Proteomes" id="UP000219621">
    <property type="component" value="Unassembled WGS sequence"/>
</dbReference>
<feature type="coiled-coil region" evidence="6">
    <location>
        <begin position="180"/>
        <end position="207"/>
    </location>
</feature>
<dbReference type="AlphaFoldDB" id="A0A286GZ14"/>
<evidence type="ECO:0000313" key="10">
    <source>
        <dbReference type="EMBL" id="SOE00775.1"/>
    </source>
</evidence>
<evidence type="ECO:0000256" key="5">
    <source>
        <dbReference type="ARBA" id="ARBA00023136"/>
    </source>
</evidence>
<dbReference type="GO" id="GO:0005886">
    <property type="term" value="C:plasma membrane"/>
    <property type="evidence" value="ECO:0007669"/>
    <property type="project" value="UniProtKB-SubCell"/>
</dbReference>
<gene>
    <name evidence="10" type="ORF">SAMN05421508_11431</name>
</gene>
<dbReference type="Pfam" id="PF02706">
    <property type="entry name" value="Wzz"/>
    <property type="match status" value="1"/>
</dbReference>
<evidence type="ECO:0000256" key="7">
    <source>
        <dbReference type="SAM" id="MobiDB-lite"/>
    </source>
</evidence>
<accession>A0A286GZ14</accession>
<comment type="subcellular location">
    <subcellularLocation>
        <location evidence="1">Cell membrane</location>
        <topology evidence="1">Multi-pass membrane protein</topology>
    </subcellularLocation>
</comment>
<organism evidence="10 11">
    <name type="scientific">Caenispirillum bisanense</name>
    <dbReference type="NCBI Taxonomy" id="414052"/>
    <lineage>
        <taxon>Bacteria</taxon>
        <taxon>Pseudomonadati</taxon>
        <taxon>Pseudomonadota</taxon>
        <taxon>Alphaproteobacteria</taxon>
        <taxon>Rhodospirillales</taxon>
        <taxon>Novispirillaceae</taxon>
        <taxon>Caenispirillum</taxon>
    </lineage>
</organism>
<evidence type="ECO:0000256" key="4">
    <source>
        <dbReference type="ARBA" id="ARBA00022989"/>
    </source>
</evidence>
<evidence type="ECO:0000256" key="3">
    <source>
        <dbReference type="ARBA" id="ARBA00022692"/>
    </source>
</evidence>
<sequence length="494" mass="53769">MSLHQVLTILWARKWITLLALLSAITAAVAAVFILPPQYTATTSVMMDTTEPDPITGQTLPSPMLLNHQRTQLALLKSDRVAREVVDRLRLAEDPQYRAAYMEATEGRGEITRWIAERLKENLNAGFVDGSNVMSIAYTAQSPQIAAVMANTFKSTYLAANLDLKVEPARRNAQWYTAQIDGLRRETEEARQRLLDFQQQNKLLVQESEGGGIESAKLLALTERLLDARAQLAATQGGPAVPAETAEDGGTAVTGEMPAEVGPVNRGAAPSPTMIALQSSLASVEAEIGQLSSQLGPNNPKLAALRASRASILSRIEEEEARSLEDQAGFVEALRRHVSELETAVEEQQAKMLDMQDGREQLAALTRELEVRRQRLDEAEARAASLRMQGQQSFINVVSLDEAAPPSRPAFPNTLLILVMATGFGLALGVILSLFIEMLDRRVRTFSDLQDAVGVKPLGALASAKVSRRQMRRSGEKFIGRGGTRMLPAAEPGS</sequence>
<dbReference type="OrthoDB" id="7504426at2"/>
<dbReference type="GO" id="GO:0004713">
    <property type="term" value="F:protein tyrosine kinase activity"/>
    <property type="evidence" value="ECO:0007669"/>
    <property type="project" value="TreeGrafter"/>
</dbReference>